<evidence type="ECO:0000313" key="2">
    <source>
        <dbReference type="Proteomes" id="UP000664032"/>
    </source>
</evidence>
<gene>
    <name evidence="1" type="ORF">JR316_0002878</name>
</gene>
<dbReference type="EMBL" id="JAFIQS020000003">
    <property type="protein sequence ID" value="KAH9483412.1"/>
    <property type="molecule type" value="Genomic_DNA"/>
</dbReference>
<sequence>MPIQTLNSDFSTTFIMLRVFTENSIHRINLFATEHWHRDTSFTVAAGMRVITEGSHGPRGDFFNFIHFLNAVRGMASSRHAMRELDLIVSVFDRDLVTFQSALERGSADRVPQCAQRDAIAAVYTIINGEQRERFDITSWYIEQIEKAIYGEDDSIYVSSDSGTDDMPLLEGENEARDEGEPEQDVTEVIPDSGLQWGIRSGRRV</sequence>
<proteinExistence type="predicted"/>
<name>A0ACB8H6U6_PSICU</name>
<protein>
    <submittedName>
        <fullName evidence="1">Uncharacterized protein</fullName>
    </submittedName>
</protein>
<accession>A0ACB8H6U6</accession>
<evidence type="ECO:0000313" key="1">
    <source>
        <dbReference type="EMBL" id="KAH9483412.1"/>
    </source>
</evidence>
<keyword evidence="2" id="KW-1185">Reference proteome</keyword>
<comment type="caution">
    <text evidence="1">The sequence shown here is derived from an EMBL/GenBank/DDBJ whole genome shotgun (WGS) entry which is preliminary data.</text>
</comment>
<dbReference type="Proteomes" id="UP000664032">
    <property type="component" value="Unassembled WGS sequence"/>
</dbReference>
<organism evidence="1 2">
    <name type="scientific">Psilocybe cubensis</name>
    <name type="common">Psychedelic mushroom</name>
    <name type="synonym">Stropharia cubensis</name>
    <dbReference type="NCBI Taxonomy" id="181762"/>
    <lineage>
        <taxon>Eukaryota</taxon>
        <taxon>Fungi</taxon>
        <taxon>Dikarya</taxon>
        <taxon>Basidiomycota</taxon>
        <taxon>Agaricomycotina</taxon>
        <taxon>Agaricomycetes</taxon>
        <taxon>Agaricomycetidae</taxon>
        <taxon>Agaricales</taxon>
        <taxon>Agaricineae</taxon>
        <taxon>Strophariaceae</taxon>
        <taxon>Psilocybe</taxon>
    </lineage>
</organism>
<reference evidence="1" key="1">
    <citation type="submission" date="2021-10" db="EMBL/GenBank/DDBJ databases">
        <title>Psilocybe cubensis genome.</title>
        <authorList>
            <person name="Mckernan K.J."/>
            <person name="Crawford S."/>
            <person name="Trippe A."/>
            <person name="Kane L.T."/>
            <person name="Mclaughlin S."/>
        </authorList>
    </citation>
    <scope>NUCLEOTIDE SEQUENCE</scope>
    <source>
        <strain evidence="1">MGC-MH-2018</strain>
    </source>
</reference>